<dbReference type="EMBL" id="LBXZ01000005">
    <property type="protein sequence ID" value="KKR40740.1"/>
    <property type="molecule type" value="Genomic_DNA"/>
</dbReference>
<evidence type="ECO:0000313" key="3">
    <source>
        <dbReference type="Proteomes" id="UP000034072"/>
    </source>
</evidence>
<reference evidence="2 3" key="1">
    <citation type="journal article" date="2015" name="Nature">
        <title>rRNA introns, odd ribosomes, and small enigmatic genomes across a large radiation of phyla.</title>
        <authorList>
            <person name="Brown C.T."/>
            <person name="Hug L.A."/>
            <person name="Thomas B.C."/>
            <person name="Sharon I."/>
            <person name="Castelle C.J."/>
            <person name="Singh A."/>
            <person name="Wilkins M.J."/>
            <person name="Williams K.H."/>
            <person name="Banfield J.F."/>
        </authorList>
    </citation>
    <scope>NUCLEOTIDE SEQUENCE [LARGE SCALE GENOMIC DNA]</scope>
</reference>
<dbReference type="PANTHER" id="PTHR12526">
    <property type="entry name" value="GLYCOSYLTRANSFERASE"/>
    <property type="match status" value="1"/>
</dbReference>
<dbReference type="AlphaFoldDB" id="A0A0G0T0U0"/>
<dbReference type="Proteomes" id="UP000034072">
    <property type="component" value="Unassembled WGS sequence"/>
</dbReference>
<dbReference type="PANTHER" id="PTHR12526:SF625">
    <property type="entry name" value="PHOSPHATIDYLINOSITOL GLYCAN-CLASS A"/>
    <property type="match status" value="1"/>
</dbReference>
<gene>
    <name evidence="2" type="ORF">UT75_C0005G0048</name>
</gene>
<evidence type="ECO:0000313" key="2">
    <source>
        <dbReference type="EMBL" id="KKR40740.1"/>
    </source>
</evidence>
<feature type="domain" description="Glycosyl transferase family 1" evidence="1">
    <location>
        <begin position="165"/>
        <end position="314"/>
    </location>
</feature>
<organism evidence="2 3">
    <name type="scientific">Candidatus Yanofskybacteria bacterium GW2011_GWE2_40_11</name>
    <dbReference type="NCBI Taxonomy" id="1619033"/>
    <lineage>
        <taxon>Bacteria</taxon>
        <taxon>Candidatus Yanofskyibacteriota</taxon>
    </lineage>
</organism>
<dbReference type="Pfam" id="PF00534">
    <property type="entry name" value="Glycos_transf_1"/>
    <property type="match status" value="1"/>
</dbReference>
<sequence length="342" mass="39624">MKINILVPHLKLAGGVSVSMTFADELSKRGHDVIVAVESGSPTRYIRNLFNSHPLLSKTSRVRITRVKNFSDLRDADVFFADSWKVAQKLQAISTHGVKFQYIQHDERMYHGDPAIVDKVYRLPFKKFVNGTWLYEIFKNEFNQETEVLFNAVDCDLFNPRKRDRRPDDTTIRVLMLHHDYKWKRTKEGVAIVRNLQKKYPNVRLILYGTRIKNINESCDEYHYDVVGEKLARLFANSDIYLGCSIDDSRPIAHRWAMAACAALAIYDNVSVGDYVHDRETALIAKKGDAEDLSNKLEELIAYPNLRRKIANNALIHVRNLPTWQELTDKLENVFRESVRNK</sequence>
<protein>
    <submittedName>
        <fullName evidence="2">Glycosyl transferase group 1</fullName>
    </submittedName>
</protein>
<accession>A0A0G0T0U0</accession>
<evidence type="ECO:0000259" key="1">
    <source>
        <dbReference type="Pfam" id="PF00534"/>
    </source>
</evidence>
<dbReference type="SUPFAM" id="SSF53756">
    <property type="entry name" value="UDP-Glycosyltransferase/glycogen phosphorylase"/>
    <property type="match status" value="1"/>
</dbReference>
<dbReference type="Gene3D" id="3.40.50.2000">
    <property type="entry name" value="Glycogen Phosphorylase B"/>
    <property type="match status" value="1"/>
</dbReference>
<dbReference type="CDD" id="cd03801">
    <property type="entry name" value="GT4_PimA-like"/>
    <property type="match status" value="1"/>
</dbReference>
<keyword evidence="2" id="KW-0808">Transferase</keyword>
<dbReference type="InterPro" id="IPR001296">
    <property type="entry name" value="Glyco_trans_1"/>
</dbReference>
<proteinExistence type="predicted"/>
<name>A0A0G0T0U0_9BACT</name>
<dbReference type="Gene3D" id="3.40.50.11090">
    <property type="match status" value="1"/>
</dbReference>
<comment type="caution">
    <text evidence="2">The sequence shown here is derived from an EMBL/GenBank/DDBJ whole genome shotgun (WGS) entry which is preliminary data.</text>
</comment>
<dbReference type="GO" id="GO:0016757">
    <property type="term" value="F:glycosyltransferase activity"/>
    <property type="evidence" value="ECO:0007669"/>
    <property type="project" value="InterPro"/>
</dbReference>